<organism evidence="1 2">
    <name type="scientific">Jimgerdemannia flammicorona</name>
    <dbReference type="NCBI Taxonomy" id="994334"/>
    <lineage>
        <taxon>Eukaryota</taxon>
        <taxon>Fungi</taxon>
        <taxon>Fungi incertae sedis</taxon>
        <taxon>Mucoromycota</taxon>
        <taxon>Mucoromycotina</taxon>
        <taxon>Endogonomycetes</taxon>
        <taxon>Endogonales</taxon>
        <taxon>Endogonaceae</taxon>
        <taxon>Jimgerdemannia</taxon>
    </lineage>
</organism>
<gene>
    <name evidence="1" type="ORF">BC938DRAFT_472953</name>
</gene>
<dbReference type="AlphaFoldDB" id="A0A433Q526"/>
<comment type="caution">
    <text evidence="1">The sequence shown here is derived from an EMBL/GenBank/DDBJ whole genome shotgun (WGS) entry which is preliminary data.</text>
</comment>
<dbReference type="EMBL" id="RBNJ01014668">
    <property type="protein sequence ID" value="RUS24877.1"/>
    <property type="molecule type" value="Genomic_DNA"/>
</dbReference>
<protein>
    <submittedName>
        <fullName evidence="1">Uncharacterized protein</fullName>
    </submittedName>
</protein>
<reference evidence="1 2" key="1">
    <citation type="journal article" date="2018" name="New Phytol.">
        <title>Phylogenomics of Endogonaceae and evolution of mycorrhizas within Mucoromycota.</title>
        <authorList>
            <person name="Chang Y."/>
            <person name="Desiro A."/>
            <person name="Na H."/>
            <person name="Sandor L."/>
            <person name="Lipzen A."/>
            <person name="Clum A."/>
            <person name="Barry K."/>
            <person name="Grigoriev I.V."/>
            <person name="Martin F.M."/>
            <person name="Stajich J.E."/>
            <person name="Smith M.E."/>
            <person name="Bonito G."/>
            <person name="Spatafora J.W."/>
        </authorList>
    </citation>
    <scope>NUCLEOTIDE SEQUENCE [LARGE SCALE GENOMIC DNA]</scope>
    <source>
        <strain evidence="1 2">AD002</strain>
    </source>
</reference>
<name>A0A433Q526_9FUNG</name>
<evidence type="ECO:0000313" key="1">
    <source>
        <dbReference type="EMBL" id="RUS24877.1"/>
    </source>
</evidence>
<proteinExistence type="predicted"/>
<sequence length="72" mass="8074">MQPCYAGKASPLNFADGELGIFVCYLNFFNIELRTITDKQLAISANRLSTSETILQELVQEICDDALWNTNT</sequence>
<dbReference type="Proteomes" id="UP000274822">
    <property type="component" value="Unassembled WGS sequence"/>
</dbReference>
<accession>A0A433Q526</accession>
<keyword evidence="2" id="KW-1185">Reference proteome</keyword>
<evidence type="ECO:0000313" key="2">
    <source>
        <dbReference type="Proteomes" id="UP000274822"/>
    </source>
</evidence>